<dbReference type="SUPFAM" id="SSF51556">
    <property type="entry name" value="Metallo-dependent hydrolases"/>
    <property type="match status" value="1"/>
</dbReference>
<dbReference type="PANTHER" id="PTHR36842:SF1">
    <property type="entry name" value="PROTEIN TOLB"/>
    <property type="match status" value="1"/>
</dbReference>
<dbReference type="Pfam" id="PF01979">
    <property type="entry name" value="Amidohydro_1"/>
    <property type="match status" value="1"/>
</dbReference>
<protein>
    <submittedName>
        <fullName evidence="4">Amidohydrolase</fullName>
    </submittedName>
    <submittedName>
        <fullName evidence="5">Component of the Tol biopolymer transport system</fullName>
    </submittedName>
</protein>
<evidence type="ECO:0000313" key="7">
    <source>
        <dbReference type="Proteomes" id="UP000321726"/>
    </source>
</evidence>
<feature type="domain" description="Amidohydrolase-related" evidence="3">
    <location>
        <begin position="629"/>
        <end position="968"/>
    </location>
</feature>
<dbReference type="EMBL" id="FRCA01000012">
    <property type="protein sequence ID" value="SHM75932.1"/>
    <property type="molecule type" value="Genomic_DNA"/>
</dbReference>
<dbReference type="Gene3D" id="2.120.10.30">
    <property type="entry name" value="TolB, C-terminal domain"/>
    <property type="match status" value="2"/>
</dbReference>
<dbReference type="Gene3D" id="3.20.20.140">
    <property type="entry name" value="Metal-dependent hydrolases"/>
    <property type="match status" value="2"/>
</dbReference>
<dbReference type="STRING" id="44933.SAMN05660971_03807"/>
<dbReference type="Gene3D" id="2.30.40.10">
    <property type="entry name" value="Urease, subunit C, domain 1"/>
    <property type="match status" value="2"/>
</dbReference>
<dbReference type="InterPro" id="IPR032466">
    <property type="entry name" value="Metal_Hydrolase"/>
</dbReference>
<organism evidence="5 6">
    <name type="scientific">Halomonas cupida</name>
    <dbReference type="NCBI Taxonomy" id="44933"/>
    <lineage>
        <taxon>Bacteria</taxon>
        <taxon>Pseudomonadati</taxon>
        <taxon>Pseudomonadota</taxon>
        <taxon>Gammaproteobacteria</taxon>
        <taxon>Oceanospirillales</taxon>
        <taxon>Halomonadaceae</taxon>
        <taxon>Halomonas</taxon>
    </lineage>
</organism>
<proteinExistence type="inferred from homology"/>
<evidence type="ECO:0000256" key="1">
    <source>
        <dbReference type="ARBA" id="ARBA00009820"/>
    </source>
</evidence>
<dbReference type="InterPro" id="IPR011059">
    <property type="entry name" value="Metal-dep_hydrolase_composite"/>
</dbReference>
<dbReference type="RefSeq" id="WP_073436786.1">
    <property type="nucleotide sequence ID" value="NZ_BJXU01000133.1"/>
</dbReference>
<keyword evidence="2" id="KW-0732">Signal</keyword>
<dbReference type="Proteomes" id="UP000321726">
    <property type="component" value="Unassembled WGS sequence"/>
</dbReference>
<dbReference type="Pfam" id="PF07676">
    <property type="entry name" value="PD40"/>
    <property type="match status" value="5"/>
</dbReference>
<evidence type="ECO:0000259" key="3">
    <source>
        <dbReference type="Pfam" id="PF01979"/>
    </source>
</evidence>
<dbReference type="Proteomes" id="UP000184123">
    <property type="component" value="Unassembled WGS sequence"/>
</dbReference>
<evidence type="ECO:0000313" key="4">
    <source>
        <dbReference type="EMBL" id="GEN25227.1"/>
    </source>
</evidence>
<gene>
    <name evidence="4" type="ORF">HCU01_31760</name>
    <name evidence="5" type="ORF">SAMN05660971_03807</name>
</gene>
<dbReference type="InterPro" id="IPR011659">
    <property type="entry name" value="WD40"/>
</dbReference>
<feature type="signal peptide" evidence="2">
    <location>
        <begin position="1"/>
        <end position="23"/>
    </location>
</feature>
<comment type="similarity">
    <text evidence="1">Belongs to the TolB family.</text>
</comment>
<dbReference type="GO" id="GO:0016810">
    <property type="term" value="F:hydrolase activity, acting on carbon-nitrogen (but not peptide) bonds"/>
    <property type="evidence" value="ECO:0007669"/>
    <property type="project" value="InterPro"/>
</dbReference>
<dbReference type="InterPro" id="IPR011042">
    <property type="entry name" value="6-blade_b-propeller_TolB-like"/>
</dbReference>
<reference evidence="4 7" key="2">
    <citation type="submission" date="2019-07" db="EMBL/GenBank/DDBJ databases">
        <title>Whole genome shotgun sequence of Halomonas cupida NBRC 102219.</title>
        <authorList>
            <person name="Hosoyama A."/>
            <person name="Uohara A."/>
            <person name="Ohji S."/>
            <person name="Ichikawa N."/>
        </authorList>
    </citation>
    <scope>NUCLEOTIDE SEQUENCE [LARGE SCALE GENOMIC DNA]</scope>
    <source>
        <strain evidence="4 7">NBRC 102219</strain>
    </source>
</reference>
<dbReference type="InterPro" id="IPR006680">
    <property type="entry name" value="Amidohydro-rel"/>
</dbReference>
<dbReference type="InterPro" id="IPR011044">
    <property type="entry name" value="Quino_amine_DH_bsu"/>
</dbReference>
<sequence length="983" mass="107284">MTFPRLASAVATVSLVMSTSLQAEPVEINYDKVTNLAATISPDGSEAILDIQGIFWRVDMESGESVQLTEPDLDPARPHWSPSGDFVAMQAFKEGTFDIWTMAPDGSNLRQLTEGPWDEREPEVSPDGSEIAFVSDRSGTYDVWTINVTSGELTQWTDTPGEEAYPTWSLDGKRVAYVVDESEIKEVTREGDVHDLVSGIDGVAYAPSWQAGADPRISWIRSTPGKADLMVGNEVRLEGHDVFPFRVQWQDDGSALFTADGSVMRLAPDDEAPEEVPFTAKLTIDRPNFESRANVVQDGTWPVKGIVTPTLHPEGDRIAFVALNDLWTMRIGETPEKVTDDTFYESDPAWSPDGSRLAYISDRNGSLDIWIREIESGEEQALTSSDGAELYPAWSPNGNRMVYQTEVGGTMLIDVETGESRRLVEDIFQPGRASWSADGSHIALAAVVPYTSRFREGTSQILVVDVENSEQTFYEPRDNASITTRSDNGPVWSPDGTMMAFVLDGALHTVEVSDAGKPQGEPRRLVDGIVDSPTWSGDASELLFLKNGELKTVEVATGEVTEVELGLEWSTQEAPAPRTIHVGRLWDGVSKDVRTDVDIRISDGRIESIEPHDDAAHQGEVVDAGDLTAVPGLIEGHTHQVWGNHTYGYGARQGRLLLSMGITSTRSVGELAYRAVGDHEALTSGNRVGPRFFYTGGPLDGSRIYYNAMRPVADKEQLDAEMQRAEALGFDIMKTYVRLNPEFMKVVSDTAGENGVPTYSHFLAPGVYLNQNGTTHLGATERLDYSRIGSITGETYGDVIDYFAEADMSVISTFFATEPSLFGENDIREDARVKALLPSSEQDVLDENAASTDTPETSHFLAQYADNPETFARIVEAGGRVLAGSDTPLDFVGVGLHSNLRWLARGSMSPFQVLQSATSIPAEELGLSGDLGTIEAGKLADIAFVSGRPDETVEDLIKVEMVMKGGRLFTTEELIEPFAGNGE</sequence>
<keyword evidence="7" id="KW-1185">Reference proteome</keyword>
<reference evidence="5 6" key="1">
    <citation type="submission" date="2016-11" db="EMBL/GenBank/DDBJ databases">
        <authorList>
            <person name="Jaros S."/>
            <person name="Januszkiewicz K."/>
            <person name="Wedrychowicz H."/>
        </authorList>
    </citation>
    <scope>NUCLEOTIDE SEQUENCE [LARGE SCALE GENOMIC DNA]</scope>
    <source>
        <strain evidence="5 6">DSM 4740</strain>
    </source>
</reference>
<dbReference type="AlphaFoldDB" id="A0A1M7LD41"/>
<dbReference type="SUPFAM" id="SSF82171">
    <property type="entry name" value="DPP6 N-terminal domain-like"/>
    <property type="match status" value="2"/>
</dbReference>
<evidence type="ECO:0000256" key="2">
    <source>
        <dbReference type="SAM" id="SignalP"/>
    </source>
</evidence>
<accession>A0A1M7LD41</accession>
<dbReference type="PANTHER" id="PTHR36842">
    <property type="entry name" value="PROTEIN TOLB HOMOLOG"/>
    <property type="match status" value="1"/>
</dbReference>
<dbReference type="OrthoDB" id="9758793at2"/>
<name>A0A1M7LD41_9GAMM</name>
<dbReference type="SUPFAM" id="SSF50969">
    <property type="entry name" value="YVTN repeat-like/Quinoprotein amine dehydrogenase"/>
    <property type="match status" value="1"/>
</dbReference>
<dbReference type="EMBL" id="BJXU01000133">
    <property type="protein sequence ID" value="GEN25227.1"/>
    <property type="molecule type" value="Genomic_DNA"/>
</dbReference>
<evidence type="ECO:0000313" key="6">
    <source>
        <dbReference type="Proteomes" id="UP000184123"/>
    </source>
</evidence>
<feature type="chain" id="PRO_5012455345" evidence="2">
    <location>
        <begin position="24"/>
        <end position="983"/>
    </location>
</feature>
<evidence type="ECO:0000313" key="5">
    <source>
        <dbReference type="EMBL" id="SHM75932.1"/>
    </source>
</evidence>